<evidence type="ECO:0000313" key="3">
    <source>
        <dbReference type="EMBL" id="PIA45835.1"/>
    </source>
</evidence>
<reference evidence="3 4" key="1">
    <citation type="submission" date="2017-09" db="EMBL/GenBank/DDBJ databases">
        <title>WGS assembly of Aquilegia coerulea Goldsmith.</title>
        <authorList>
            <person name="Hodges S."/>
            <person name="Kramer E."/>
            <person name="Nordborg M."/>
            <person name="Tomkins J."/>
            <person name="Borevitz J."/>
            <person name="Derieg N."/>
            <person name="Yan J."/>
            <person name="Mihaltcheva S."/>
            <person name="Hayes R.D."/>
            <person name="Rokhsar D."/>
        </authorList>
    </citation>
    <scope>NUCLEOTIDE SEQUENCE [LARGE SCALE GENOMIC DNA]</scope>
    <source>
        <strain evidence="4">cv. Goldsmith</strain>
    </source>
</reference>
<dbReference type="OrthoDB" id="1551582at2759"/>
<dbReference type="GO" id="GO:0003723">
    <property type="term" value="F:RNA binding"/>
    <property type="evidence" value="ECO:0007669"/>
    <property type="project" value="InterPro"/>
</dbReference>
<dbReference type="Proteomes" id="UP000230069">
    <property type="component" value="Unassembled WGS sequence"/>
</dbReference>
<organism evidence="3 4">
    <name type="scientific">Aquilegia coerulea</name>
    <name type="common">Rocky mountain columbine</name>
    <dbReference type="NCBI Taxonomy" id="218851"/>
    <lineage>
        <taxon>Eukaryota</taxon>
        <taxon>Viridiplantae</taxon>
        <taxon>Streptophyta</taxon>
        <taxon>Embryophyta</taxon>
        <taxon>Tracheophyta</taxon>
        <taxon>Spermatophyta</taxon>
        <taxon>Magnoliopsida</taxon>
        <taxon>Ranunculales</taxon>
        <taxon>Ranunculaceae</taxon>
        <taxon>Thalictroideae</taxon>
        <taxon>Aquilegia</taxon>
    </lineage>
</organism>
<dbReference type="InParanoid" id="A0A2G5DQN2"/>
<dbReference type="PANTHER" id="PTHR31476:SF12">
    <property type="entry name" value="UBIQUITIN CARBOXYL-TERMINAL HYDROLASE FAMILY PROTEIN"/>
    <property type="match status" value="1"/>
</dbReference>
<dbReference type="PANTHER" id="PTHR31476">
    <property type="entry name" value="PROTEIN WHAT'S THIS FACTOR 1 HOMOLOG, CHLOROPLASTIC"/>
    <property type="match status" value="1"/>
</dbReference>
<accession>A0A2G5DQN2</accession>
<dbReference type="InterPro" id="IPR021099">
    <property type="entry name" value="PORR_domain"/>
</dbReference>
<sequence>MLGSLFDVHNIRAFHCFRMGVLQRVSSPSQKPPLKFGPFNMNIQKRWKKPVVSAQTRLEDRTRDLKLDRLMSRLRKLKIVLKLQEMISKRKGPFVSVQRLSRWKNIVGLNVGMGIFLHKYPHIFKISTHPRRGSLCCYITKQMADLIEEEAKAIKESELITVQRLKKLLMISTSGTLHIHALRLIRRELGLPEDFRDSILAKYDDFKLVNLEIVALVNSDENLAVAEVEKWREEEYRVKWLSEFETKYAFQIHFPTGFKIEKGSREKLKNWQRLPYLKPYEKKEIVRIRTCGGVERFEKRAVGILHEFLSITVEKMVEIERLSHFRKDFNMEINVRELLLKHPGIFYISTKGSTKTVFLREAYSKGCLINPNPISTVRRKMLDLLLLGCKNSSELRHQKDGKETKQNIVDTDIGRLPREGDWVIPLLESSDDPNHSDMSVGMSREEELDSNHETGSLWLKKDE</sequence>
<gene>
    <name evidence="3" type="ORF">AQUCO_01600223v1</name>
</gene>
<dbReference type="InterPro" id="IPR045040">
    <property type="entry name" value="PORR_fam"/>
</dbReference>
<dbReference type="AlphaFoldDB" id="A0A2G5DQN2"/>
<evidence type="ECO:0000313" key="4">
    <source>
        <dbReference type="Proteomes" id="UP000230069"/>
    </source>
</evidence>
<dbReference type="STRING" id="218851.A0A2G5DQN2"/>
<feature type="region of interest" description="Disordered" evidence="1">
    <location>
        <begin position="427"/>
        <end position="463"/>
    </location>
</feature>
<dbReference type="FunCoup" id="A0A2G5DQN2">
    <property type="interactions" value="743"/>
</dbReference>
<proteinExistence type="predicted"/>
<feature type="compositionally biased region" description="Basic and acidic residues" evidence="1">
    <location>
        <begin position="443"/>
        <end position="452"/>
    </location>
</feature>
<keyword evidence="4" id="KW-1185">Reference proteome</keyword>
<feature type="domain" description="PORR" evidence="2">
    <location>
        <begin position="63"/>
        <end position="388"/>
    </location>
</feature>
<evidence type="ECO:0000256" key="1">
    <source>
        <dbReference type="SAM" id="MobiDB-lite"/>
    </source>
</evidence>
<protein>
    <recommendedName>
        <fullName evidence="2">PORR domain-containing protein</fullName>
    </recommendedName>
</protein>
<evidence type="ECO:0000259" key="2">
    <source>
        <dbReference type="Pfam" id="PF11955"/>
    </source>
</evidence>
<dbReference type="EMBL" id="KZ305033">
    <property type="protein sequence ID" value="PIA45835.1"/>
    <property type="molecule type" value="Genomic_DNA"/>
</dbReference>
<name>A0A2G5DQN2_AQUCA</name>
<dbReference type="Pfam" id="PF11955">
    <property type="entry name" value="PORR"/>
    <property type="match status" value="1"/>
</dbReference>